<feature type="transmembrane region" description="Helical" evidence="1">
    <location>
        <begin position="12"/>
        <end position="31"/>
    </location>
</feature>
<keyword evidence="1" id="KW-1133">Transmembrane helix</keyword>
<proteinExistence type="predicted"/>
<sequence>MKALHFHPAHCLRVPLKILFLFIIVFGQAYYSLSQQVQGPLSEKDSLFFSQPYPYILPIMGQKAHGAKVKLPFPMGIMINNLVGTQALSLSEMALGFGRFSDPGPPNMIDLSEVVRFEDINAQTSTHNLRLDAWILPFLNVYGIVGQTKKADINVNLVEPIPLDVSTQVSGTYVGYGLMTAGAIGRLFVSLDMNQSYNYNPRLDDPAKITIFGLRTGPVFRFPKKPEMNVTIWGGAMNSSFNGETSGNIPTLELAPNAPAKIDELKGNLDTWFDGLSPADKLKYALIYNRLGEGLDNLGESIEDSYIQYSFNKSIENPWNMLIGAQWQINYRWQIRTEAQILGDRTAGLFSLNYRFGIKGKNWFSK</sequence>
<keyword evidence="3" id="KW-1185">Reference proteome</keyword>
<protein>
    <submittedName>
        <fullName evidence="2">Uncharacterized protein</fullName>
    </submittedName>
</protein>
<keyword evidence="1" id="KW-0812">Transmembrane</keyword>
<reference evidence="2 3" key="1">
    <citation type="submission" date="2019-03" db="EMBL/GenBank/DDBJ databases">
        <title>Algoriphagus aquimaris sp. nov., isolated form marine sediment in Pohang, Korea.</title>
        <authorList>
            <person name="Kim J."/>
            <person name="Yoon S.-H."/>
            <person name="Lee S.-S."/>
        </authorList>
    </citation>
    <scope>NUCLEOTIDE SEQUENCE [LARGE SCALE GENOMIC DNA]</scope>
    <source>
        <strain evidence="2 3">F21</strain>
    </source>
</reference>
<accession>A0A4R5V1G1</accession>
<organism evidence="2 3">
    <name type="scientific">Algoriphagus formosus</name>
    <dbReference type="NCBI Taxonomy" id="2007308"/>
    <lineage>
        <taxon>Bacteria</taxon>
        <taxon>Pseudomonadati</taxon>
        <taxon>Bacteroidota</taxon>
        <taxon>Cytophagia</taxon>
        <taxon>Cytophagales</taxon>
        <taxon>Cyclobacteriaceae</taxon>
        <taxon>Algoriphagus</taxon>
    </lineage>
</organism>
<dbReference type="RefSeq" id="WP_133390604.1">
    <property type="nucleotide sequence ID" value="NZ_SMUW01000032.1"/>
</dbReference>
<dbReference type="Proteomes" id="UP000295438">
    <property type="component" value="Unassembled WGS sequence"/>
</dbReference>
<dbReference type="EMBL" id="SMUW01000032">
    <property type="protein sequence ID" value="TDK45569.1"/>
    <property type="molecule type" value="Genomic_DNA"/>
</dbReference>
<dbReference type="AlphaFoldDB" id="A0A4R5V1G1"/>
<evidence type="ECO:0000256" key="1">
    <source>
        <dbReference type="SAM" id="Phobius"/>
    </source>
</evidence>
<comment type="caution">
    <text evidence="2">The sequence shown here is derived from an EMBL/GenBank/DDBJ whole genome shotgun (WGS) entry which is preliminary data.</text>
</comment>
<gene>
    <name evidence="2" type="ORF">E1898_08725</name>
</gene>
<keyword evidence="1" id="KW-0472">Membrane</keyword>
<evidence type="ECO:0000313" key="3">
    <source>
        <dbReference type="Proteomes" id="UP000295438"/>
    </source>
</evidence>
<evidence type="ECO:0000313" key="2">
    <source>
        <dbReference type="EMBL" id="TDK45569.1"/>
    </source>
</evidence>
<name>A0A4R5V1G1_9BACT</name>